<feature type="compositionally biased region" description="Basic and acidic residues" evidence="1">
    <location>
        <begin position="145"/>
        <end position="159"/>
    </location>
</feature>
<reference evidence="3" key="1">
    <citation type="journal article" date="2019" name="Int. J. Syst. Evol. Microbiol.">
        <title>The Global Catalogue of Microorganisms (GCM) 10K type strain sequencing project: providing services to taxonomists for standard genome sequencing and annotation.</title>
        <authorList>
            <consortium name="The Broad Institute Genomics Platform"/>
            <consortium name="The Broad Institute Genome Sequencing Center for Infectious Disease"/>
            <person name="Wu L."/>
            <person name="Ma J."/>
        </authorList>
    </citation>
    <scope>NUCLEOTIDE SEQUENCE [LARGE SCALE GENOMIC DNA]</scope>
    <source>
        <strain evidence="3">CCUG 43117</strain>
    </source>
</reference>
<dbReference type="Proteomes" id="UP001596060">
    <property type="component" value="Unassembled WGS sequence"/>
</dbReference>
<name>A0ABW0P2U3_9HYPH</name>
<accession>A0ABW0P2U3</accession>
<comment type="caution">
    <text evidence="2">The sequence shown here is derived from an EMBL/GenBank/DDBJ whole genome shotgun (WGS) entry which is preliminary data.</text>
</comment>
<organism evidence="2 3">
    <name type="scientific">Bosea massiliensis</name>
    <dbReference type="NCBI Taxonomy" id="151419"/>
    <lineage>
        <taxon>Bacteria</taxon>
        <taxon>Pseudomonadati</taxon>
        <taxon>Pseudomonadota</taxon>
        <taxon>Alphaproteobacteria</taxon>
        <taxon>Hyphomicrobiales</taxon>
        <taxon>Boseaceae</taxon>
        <taxon>Bosea</taxon>
    </lineage>
</organism>
<feature type="region of interest" description="Disordered" evidence="1">
    <location>
        <begin position="87"/>
        <end position="166"/>
    </location>
</feature>
<sequence length="180" mass="19996">MAKRSVISDVNLLQGAEAIAADMQGPDGQRLKLARVIDVHLGWFEQARRRGLEWNDIVALLFRAGATRSDGRPLSRGHLQSLVWRKQPAERQAAGQTAEHQYLVPASPKQPARLEPSRRNSEPALGRGKRQPAKPTNASPATLREQPERVTDVAEKSDAQPEGDALLAYMKRAARLRRDE</sequence>
<dbReference type="EMBL" id="JBHSLU010000048">
    <property type="protein sequence ID" value="MFC5506715.1"/>
    <property type="molecule type" value="Genomic_DNA"/>
</dbReference>
<protein>
    <recommendedName>
        <fullName evidence="4">DUF1376 domain-containing protein</fullName>
    </recommendedName>
</protein>
<dbReference type="RefSeq" id="WP_066721980.1">
    <property type="nucleotide sequence ID" value="NZ_JBHSLU010000048.1"/>
</dbReference>
<evidence type="ECO:0000313" key="3">
    <source>
        <dbReference type="Proteomes" id="UP001596060"/>
    </source>
</evidence>
<evidence type="ECO:0000256" key="1">
    <source>
        <dbReference type="SAM" id="MobiDB-lite"/>
    </source>
</evidence>
<keyword evidence="3" id="KW-1185">Reference proteome</keyword>
<evidence type="ECO:0000313" key="2">
    <source>
        <dbReference type="EMBL" id="MFC5506715.1"/>
    </source>
</evidence>
<proteinExistence type="predicted"/>
<evidence type="ECO:0008006" key="4">
    <source>
        <dbReference type="Google" id="ProtNLM"/>
    </source>
</evidence>
<gene>
    <name evidence="2" type="ORF">ACFPN9_15770</name>
</gene>